<dbReference type="AlphaFoldDB" id="A0A0F9AB92"/>
<proteinExistence type="predicted"/>
<comment type="caution">
    <text evidence="2">The sequence shown here is derived from an EMBL/GenBank/DDBJ whole genome shotgun (WGS) entry which is preliminary data.</text>
</comment>
<sequence>MNIKNFIYKLRIFKRIKDLTYRLSRFRKENNQLKDQMIFKRKVITELKSNIMKQNEEYSKLSEKNTSIKSPNITGYPINFFLMNLKSNLLSVDNDSFFVCRIIDLADLRGILLTFTMPSSDVPQFSCINDPIRSISLLRSCG</sequence>
<protein>
    <submittedName>
        <fullName evidence="2">Uncharacterized protein</fullName>
    </submittedName>
</protein>
<evidence type="ECO:0000256" key="1">
    <source>
        <dbReference type="SAM" id="Coils"/>
    </source>
</evidence>
<keyword evidence="1" id="KW-0175">Coiled coil</keyword>
<dbReference type="EMBL" id="LAZR01058616">
    <property type="protein sequence ID" value="KKK69506.1"/>
    <property type="molecule type" value="Genomic_DNA"/>
</dbReference>
<gene>
    <name evidence="2" type="ORF">LCGC14_2933330</name>
</gene>
<organism evidence="2">
    <name type="scientific">marine sediment metagenome</name>
    <dbReference type="NCBI Taxonomy" id="412755"/>
    <lineage>
        <taxon>unclassified sequences</taxon>
        <taxon>metagenomes</taxon>
        <taxon>ecological metagenomes</taxon>
    </lineage>
</organism>
<feature type="coiled-coil region" evidence="1">
    <location>
        <begin position="16"/>
        <end position="64"/>
    </location>
</feature>
<evidence type="ECO:0000313" key="2">
    <source>
        <dbReference type="EMBL" id="KKK69506.1"/>
    </source>
</evidence>
<accession>A0A0F9AB92</accession>
<name>A0A0F9AB92_9ZZZZ</name>
<reference evidence="2" key="1">
    <citation type="journal article" date="2015" name="Nature">
        <title>Complex archaea that bridge the gap between prokaryotes and eukaryotes.</title>
        <authorList>
            <person name="Spang A."/>
            <person name="Saw J.H."/>
            <person name="Jorgensen S.L."/>
            <person name="Zaremba-Niedzwiedzka K."/>
            <person name="Martijn J."/>
            <person name="Lind A.E."/>
            <person name="van Eijk R."/>
            <person name="Schleper C."/>
            <person name="Guy L."/>
            <person name="Ettema T.J."/>
        </authorList>
    </citation>
    <scope>NUCLEOTIDE SEQUENCE</scope>
</reference>